<proteinExistence type="predicted"/>
<accession>A0A7L5BF25</accession>
<name>A0A7L5BF25_9HYPH</name>
<dbReference type="Proteomes" id="UP000464865">
    <property type="component" value="Chromosome M15-11"/>
</dbReference>
<keyword evidence="2" id="KW-1185">Reference proteome</keyword>
<reference evidence="1 2" key="1">
    <citation type="submission" date="2020-02" db="EMBL/GenBank/DDBJ databases">
        <title>Plant-Promoting Endophytic Bacterium Rhizobium oryzihabitans sp. nov., Isolated from the Root of Rice.</title>
        <authorList>
            <person name="zhao J."/>
            <person name="Zhang G."/>
        </authorList>
    </citation>
    <scope>NUCLEOTIDE SEQUENCE [LARGE SCALE GENOMIC DNA]</scope>
    <source>
        <strain evidence="1 2">M15</strain>
    </source>
</reference>
<evidence type="ECO:0000313" key="1">
    <source>
        <dbReference type="EMBL" id="QIB37478.1"/>
    </source>
</evidence>
<sequence>MENAGFHYELHTPAGSPDCVVVLLHGSGRTEDDLVSFGRTVFPDGVLFALRGAVPWEDGFAFFRRKPDRQLDVDDLKHHAESLCRFFDFVFQETGQRPFLVGYSNGAIIAAETICQNNRLSRGAILLRPLSPREGEHFPALTGYPALLLAGAHDERRQPADAPYLADQLARAGADVALETIPTGHGWAEDAADERFSHQWLLNHWTK</sequence>
<dbReference type="GO" id="GO:0016787">
    <property type="term" value="F:hydrolase activity"/>
    <property type="evidence" value="ECO:0007669"/>
    <property type="project" value="UniProtKB-KW"/>
</dbReference>
<dbReference type="SUPFAM" id="SSF53474">
    <property type="entry name" value="alpha/beta-Hydrolases"/>
    <property type="match status" value="1"/>
</dbReference>
<gene>
    <name evidence="1" type="ORF">G3A56_05320</name>
</gene>
<dbReference type="KEGG" id="roy:G3A56_05320"/>
<dbReference type="Gene3D" id="3.40.50.1820">
    <property type="entry name" value="alpha/beta hydrolase"/>
    <property type="match status" value="1"/>
</dbReference>
<protein>
    <submittedName>
        <fullName evidence="1">Alpha/beta hydrolase</fullName>
    </submittedName>
</protein>
<dbReference type="InterPro" id="IPR029058">
    <property type="entry name" value="AB_hydrolase_fold"/>
</dbReference>
<keyword evidence="1" id="KW-0378">Hydrolase</keyword>
<organism evidence="1 2">
    <name type="scientific">Rhizobium oryzihabitans</name>
    <dbReference type="NCBI Taxonomy" id="2267833"/>
    <lineage>
        <taxon>Bacteria</taxon>
        <taxon>Pseudomonadati</taxon>
        <taxon>Pseudomonadota</taxon>
        <taxon>Alphaproteobacteria</taxon>
        <taxon>Hyphomicrobiales</taxon>
        <taxon>Rhizobiaceae</taxon>
        <taxon>Rhizobium/Agrobacterium group</taxon>
        <taxon>Rhizobium</taxon>
    </lineage>
</organism>
<dbReference type="EMBL" id="CP048632">
    <property type="protein sequence ID" value="QIB37478.1"/>
    <property type="molecule type" value="Genomic_DNA"/>
</dbReference>
<dbReference type="RefSeq" id="WP_082184060.1">
    <property type="nucleotide sequence ID" value="NZ_CP048632.1"/>
</dbReference>
<dbReference type="AlphaFoldDB" id="A0A7L5BF25"/>
<evidence type="ECO:0000313" key="2">
    <source>
        <dbReference type="Proteomes" id="UP000464865"/>
    </source>
</evidence>